<dbReference type="PANTHER" id="PTHR31429">
    <property type="entry name" value="WRKY TRANSCRIPTION FACTOR 36-RELATED"/>
    <property type="match status" value="1"/>
</dbReference>
<dbReference type="KEGG" id="qsa:O6P43_019220"/>
<name>A0AAD7PKI4_QUISA</name>
<accession>A0AAD7PKI4</accession>
<evidence type="ECO:0000256" key="1">
    <source>
        <dbReference type="ARBA" id="ARBA00004123"/>
    </source>
</evidence>
<gene>
    <name evidence="9" type="ORF">O6P43_019220</name>
</gene>
<keyword evidence="5" id="KW-0539">Nucleus</keyword>
<evidence type="ECO:0000313" key="9">
    <source>
        <dbReference type="EMBL" id="KAJ7958497.1"/>
    </source>
</evidence>
<feature type="compositionally biased region" description="Polar residues" evidence="7">
    <location>
        <begin position="155"/>
        <end position="165"/>
    </location>
</feature>
<evidence type="ECO:0000256" key="3">
    <source>
        <dbReference type="ARBA" id="ARBA00023125"/>
    </source>
</evidence>
<feature type="coiled-coil region" evidence="6">
    <location>
        <begin position="4"/>
        <end position="52"/>
    </location>
</feature>
<protein>
    <submittedName>
        <fullName evidence="9">WRKY transcription factor</fullName>
    </submittedName>
</protein>
<dbReference type="Pfam" id="PF03106">
    <property type="entry name" value="WRKY"/>
    <property type="match status" value="1"/>
</dbReference>
<feature type="domain" description="WRKY" evidence="8">
    <location>
        <begin position="86"/>
        <end position="152"/>
    </location>
</feature>
<evidence type="ECO:0000256" key="5">
    <source>
        <dbReference type="ARBA" id="ARBA00023242"/>
    </source>
</evidence>
<dbReference type="PROSITE" id="PS50811">
    <property type="entry name" value="WRKY"/>
    <property type="match status" value="1"/>
</dbReference>
<dbReference type="AlphaFoldDB" id="A0AAD7PKI4"/>
<dbReference type="GO" id="GO:0003700">
    <property type="term" value="F:DNA-binding transcription factor activity"/>
    <property type="evidence" value="ECO:0007669"/>
    <property type="project" value="InterPro"/>
</dbReference>
<dbReference type="SUPFAM" id="SSF118290">
    <property type="entry name" value="WRKY DNA-binding domain"/>
    <property type="match status" value="1"/>
</dbReference>
<keyword evidence="4" id="KW-0804">Transcription</keyword>
<dbReference type="SMART" id="SM00774">
    <property type="entry name" value="WRKY"/>
    <property type="match status" value="1"/>
</dbReference>
<reference evidence="9" key="1">
    <citation type="journal article" date="2023" name="Science">
        <title>Elucidation of the pathway for biosynthesis of saponin adjuvants from the soapbark tree.</title>
        <authorList>
            <person name="Reed J."/>
            <person name="Orme A."/>
            <person name="El-Demerdash A."/>
            <person name="Owen C."/>
            <person name="Martin L.B.B."/>
            <person name="Misra R.C."/>
            <person name="Kikuchi S."/>
            <person name="Rejzek M."/>
            <person name="Martin A.C."/>
            <person name="Harkess A."/>
            <person name="Leebens-Mack J."/>
            <person name="Louveau T."/>
            <person name="Stephenson M.J."/>
            <person name="Osbourn A."/>
        </authorList>
    </citation>
    <scope>NUCLEOTIDE SEQUENCE</scope>
    <source>
        <strain evidence="9">S10</strain>
    </source>
</reference>
<keyword evidence="3" id="KW-0238">DNA-binding</keyword>
<dbReference type="InterPro" id="IPR036576">
    <property type="entry name" value="WRKY_dom_sf"/>
</dbReference>
<sequence>MEAHSTCERKEETLRAEVKLLERDNEALRLMLEVMNKKLDTLQSHLQEMKEGQMRINLNQINGSIVEAPTVSKKPLQIFVRTDPNDNSLTVKDGYQWRKYGQKVTKDNSSPRAYFRCSMAPGCCVKKKVQRSIRDKSILVATYEGEHNHDLHDNSLCQTSSSTTRGIPKGSMASCPPPVMADDNSEPVILDLSLSASHQPCRRHTENFDQQYCSPSSQNKIQEFVDSLVKDPNFTVALAEAVARSITNQT</sequence>
<keyword evidence="2" id="KW-0805">Transcription regulation</keyword>
<proteinExistence type="predicted"/>
<evidence type="ECO:0000256" key="2">
    <source>
        <dbReference type="ARBA" id="ARBA00023015"/>
    </source>
</evidence>
<keyword evidence="6" id="KW-0175">Coiled coil</keyword>
<dbReference type="GO" id="GO:0043565">
    <property type="term" value="F:sequence-specific DNA binding"/>
    <property type="evidence" value="ECO:0007669"/>
    <property type="project" value="InterPro"/>
</dbReference>
<dbReference type="InterPro" id="IPR003657">
    <property type="entry name" value="WRKY_dom"/>
</dbReference>
<comment type="caution">
    <text evidence="9">The sequence shown here is derived from an EMBL/GenBank/DDBJ whole genome shotgun (WGS) entry which is preliminary data.</text>
</comment>
<evidence type="ECO:0000259" key="8">
    <source>
        <dbReference type="PROSITE" id="PS50811"/>
    </source>
</evidence>
<dbReference type="InterPro" id="IPR044810">
    <property type="entry name" value="WRKY_plant"/>
</dbReference>
<evidence type="ECO:0000256" key="7">
    <source>
        <dbReference type="SAM" id="MobiDB-lite"/>
    </source>
</evidence>
<dbReference type="Proteomes" id="UP001163823">
    <property type="component" value="Chromosome 8"/>
</dbReference>
<evidence type="ECO:0000256" key="4">
    <source>
        <dbReference type="ARBA" id="ARBA00023163"/>
    </source>
</evidence>
<keyword evidence="10" id="KW-1185">Reference proteome</keyword>
<comment type="subcellular location">
    <subcellularLocation>
        <location evidence="1">Nucleus</location>
    </subcellularLocation>
</comment>
<evidence type="ECO:0000256" key="6">
    <source>
        <dbReference type="SAM" id="Coils"/>
    </source>
</evidence>
<dbReference type="GO" id="GO:0005634">
    <property type="term" value="C:nucleus"/>
    <property type="evidence" value="ECO:0007669"/>
    <property type="project" value="UniProtKB-SubCell"/>
</dbReference>
<dbReference type="EMBL" id="JARAOO010000008">
    <property type="protein sequence ID" value="KAJ7958497.1"/>
    <property type="molecule type" value="Genomic_DNA"/>
</dbReference>
<evidence type="ECO:0000313" key="10">
    <source>
        <dbReference type="Proteomes" id="UP001163823"/>
    </source>
</evidence>
<feature type="region of interest" description="Disordered" evidence="7">
    <location>
        <begin position="154"/>
        <end position="173"/>
    </location>
</feature>
<organism evidence="9 10">
    <name type="scientific">Quillaja saponaria</name>
    <name type="common">Soap bark tree</name>
    <dbReference type="NCBI Taxonomy" id="32244"/>
    <lineage>
        <taxon>Eukaryota</taxon>
        <taxon>Viridiplantae</taxon>
        <taxon>Streptophyta</taxon>
        <taxon>Embryophyta</taxon>
        <taxon>Tracheophyta</taxon>
        <taxon>Spermatophyta</taxon>
        <taxon>Magnoliopsida</taxon>
        <taxon>eudicotyledons</taxon>
        <taxon>Gunneridae</taxon>
        <taxon>Pentapetalae</taxon>
        <taxon>rosids</taxon>
        <taxon>fabids</taxon>
        <taxon>Fabales</taxon>
        <taxon>Quillajaceae</taxon>
        <taxon>Quillaja</taxon>
    </lineage>
</organism>
<dbReference type="PANTHER" id="PTHR31429:SF38">
    <property type="entry name" value="WRKY TRANSCRIPTION FACTOR 40-RELATED"/>
    <property type="match status" value="1"/>
</dbReference>
<dbReference type="Gene3D" id="2.20.25.80">
    <property type="entry name" value="WRKY domain"/>
    <property type="match status" value="1"/>
</dbReference>